<evidence type="ECO:0000313" key="1">
    <source>
        <dbReference type="EMBL" id="EQD77909.1"/>
    </source>
</evidence>
<dbReference type="AlphaFoldDB" id="T1D907"/>
<reference evidence="1" key="2">
    <citation type="journal article" date="2014" name="ISME J.">
        <title>Microbial stratification in low pH oxic and suboxic macroscopic growths along an acid mine drainage.</title>
        <authorList>
            <person name="Mendez-Garcia C."/>
            <person name="Mesa V."/>
            <person name="Sprenger R.R."/>
            <person name="Richter M."/>
            <person name="Diez M.S."/>
            <person name="Solano J."/>
            <person name="Bargiela R."/>
            <person name="Golyshina O.V."/>
            <person name="Manteca A."/>
            <person name="Ramos J.L."/>
            <person name="Gallego J.R."/>
            <person name="Llorente I."/>
            <person name="Martins Dos Santos V.A."/>
            <person name="Jensen O.N."/>
            <person name="Pelaez A.I."/>
            <person name="Sanchez J."/>
            <person name="Ferrer M."/>
        </authorList>
    </citation>
    <scope>NUCLEOTIDE SEQUENCE</scope>
</reference>
<accession>T1D907</accession>
<proteinExistence type="predicted"/>
<name>T1D907_9ZZZZ</name>
<comment type="caution">
    <text evidence="1">The sequence shown here is derived from an EMBL/GenBank/DDBJ whole genome shotgun (WGS) entry which is preliminary data.</text>
</comment>
<organism evidence="1">
    <name type="scientific">mine drainage metagenome</name>
    <dbReference type="NCBI Taxonomy" id="410659"/>
    <lineage>
        <taxon>unclassified sequences</taxon>
        <taxon>metagenomes</taxon>
        <taxon>ecological metagenomes</taxon>
    </lineage>
</organism>
<reference evidence="1" key="1">
    <citation type="submission" date="2013-08" db="EMBL/GenBank/DDBJ databases">
        <authorList>
            <person name="Mendez C."/>
            <person name="Richter M."/>
            <person name="Ferrer M."/>
            <person name="Sanchez J."/>
        </authorList>
    </citation>
    <scope>NUCLEOTIDE SEQUENCE</scope>
</reference>
<dbReference type="EMBL" id="AUZX01001933">
    <property type="protein sequence ID" value="EQD77909.1"/>
    <property type="molecule type" value="Genomic_DNA"/>
</dbReference>
<keyword evidence="1" id="KW-0346">Stress response</keyword>
<gene>
    <name evidence="1" type="ORF">B1A_02605</name>
</gene>
<protein>
    <submittedName>
        <fullName evidence="1">Heat shock protein DnaJ domain-containing protein</fullName>
    </submittedName>
</protein>
<sequence length="134" mass="15668">MQRVNEAYEKRNLLQLLKLQLELEHIDQTTVNNISEDRLKHYNKILKEQLAKLEQEIFHVEGGFMAQFGINPFDRVSPGTIMRDLATEIVGIQHTILDLKKDVIAFEDIKKVKVWLKKVQREAAKMDDYGDCPF</sequence>